<evidence type="ECO:0000313" key="4">
    <source>
        <dbReference type="Proteomes" id="UP001215151"/>
    </source>
</evidence>
<name>A0AAD7XAI0_9APHY</name>
<sequence>MSTSADPATISDVASVTTTYYCYASAAALLIYYYLTTLDAEFKHYSKRKFTLATLLYLTNRYIPLVYNVYASPAEAGIEFGLEQLQYFPWAIFSALRTYALQRKLYWAAVVFILSLAPVIANGRFVFEFVYECSVVHKSLIAPVLARVPVIIADILVISVTWKTQYKTYGLRKDLPTPIRLTTVLLRDGTIYFVVLTILDILLLVFEYLHQYSRHSLIP</sequence>
<evidence type="ECO:0000313" key="3">
    <source>
        <dbReference type="EMBL" id="KAJ8481547.1"/>
    </source>
</evidence>
<accession>A0AAD7XAI0</accession>
<dbReference type="EMBL" id="JAPEVG010000134">
    <property type="protein sequence ID" value="KAJ8481547.1"/>
    <property type="molecule type" value="Genomic_DNA"/>
</dbReference>
<keyword evidence="4" id="KW-1185">Reference proteome</keyword>
<feature type="transmembrane region" description="Helical" evidence="1">
    <location>
        <begin position="139"/>
        <end position="162"/>
    </location>
</feature>
<feature type="transmembrane region" description="Helical" evidence="1">
    <location>
        <begin position="20"/>
        <end position="38"/>
    </location>
</feature>
<feature type="transmembrane region" description="Helical" evidence="1">
    <location>
        <begin position="190"/>
        <end position="209"/>
    </location>
</feature>
<organism evidence="3 4">
    <name type="scientific">Trametes cubensis</name>
    <dbReference type="NCBI Taxonomy" id="1111947"/>
    <lineage>
        <taxon>Eukaryota</taxon>
        <taxon>Fungi</taxon>
        <taxon>Dikarya</taxon>
        <taxon>Basidiomycota</taxon>
        <taxon>Agaricomycotina</taxon>
        <taxon>Agaricomycetes</taxon>
        <taxon>Polyporales</taxon>
        <taxon>Polyporaceae</taxon>
        <taxon>Trametes</taxon>
    </lineage>
</organism>
<protein>
    <recommendedName>
        <fullName evidence="2">DUF6533 domain-containing protein</fullName>
    </recommendedName>
</protein>
<evidence type="ECO:0000259" key="2">
    <source>
        <dbReference type="Pfam" id="PF20151"/>
    </source>
</evidence>
<feature type="domain" description="DUF6533" evidence="2">
    <location>
        <begin position="21"/>
        <end position="66"/>
    </location>
</feature>
<dbReference type="InterPro" id="IPR045340">
    <property type="entry name" value="DUF6533"/>
</dbReference>
<gene>
    <name evidence="3" type="ORF">ONZ51_g5917</name>
</gene>
<dbReference type="Pfam" id="PF20151">
    <property type="entry name" value="DUF6533"/>
    <property type="match status" value="1"/>
</dbReference>
<keyword evidence="1" id="KW-0812">Transmembrane</keyword>
<dbReference type="AlphaFoldDB" id="A0AAD7XAI0"/>
<dbReference type="Proteomes" id="UP001215151">
    <property type="component" value="Unassembled WGS sequence"/>
</dbReference>
<reference evidence="3" key="1">
    <citation type="submission" date="2022-11" db="EMBL/GenBank/DDBJ databases">
        <title>Genome Sequence of Cubamyces cubensis.</title>
        <authorList>
            <person name="Buettner E."/>
        </authorList>
    </citation>
    <scope>NUCLEOTIDE SEQUENCE</scope>
    <source>
        <strain evidence="3">MPL-01</strain>
    </source>
</reference>
<proteinExistence type="predicted"/>
<keyword evidence="1" id="KW-0472">Membrane</keyword>
<comment type="caution">
    <text evidence="3">The sequence shown here is derived from an EMBL/GenBank/DDBJ whole genome shotgun (WGS) entry which is preliminary data.</text>
</comment>
<evidence type="ECO:0000256" key="1">
    <source>
        <dbReference type="SAM" id="Phobius"/>
    </source>
</evidence>
<feature type="transmembrane region" description="Helical" evidence="1">
    <location>
        <begin position="105"/>
        <end position="127"/>
    </location>
</feature>
<keyword evidence="1" id="KW-1133">Transmembrane helix</keyword>